<evidence type="ECO:0008006" key="3">
    <source>
        <dbReference type="Google" id="ProtNLM"/>
    </source>
</evidence>
<accession>A0AAV9NKU1</accession>
<dbReference type="RefSeq" id="XP_064710255.1">
    <property type="nucleotide sequence ID" value="XM_064851252.1"/>
</dbReference>
<keyword evidence="2" id="KW-1185">Reference proteome</keyword>
<dbReference type="EMBL" id="JAVRRD010000003">
    <property type="protein sequence ID" value="KAK5061158.1"/>
    <property type="molecule type" value="Genomic_DNA"/>
</dbReference>
<comment type="caution">
    <text evidence="1">The sequence shown here is derived from an EMBL/GenBank/DDBJ whole genome shotgun (WGS) entry which is preliminary data.</text>
</comment>
<dbReference type="GeneID" id="89975865"/>
<evidence type="ECO:0000313" key="1">
    <source>
        <dbReference type="EMBL" id="KAK5061158.1"/>
    </source>
</evidence>
<organism evidence="1 2">
    <name type="scientific">Exophiala bonariae</name>
    <dbReference type="NCBI Taxonomy" id="1690606"/>
    <lineage>
        <taxon>Eukaryota</taxon>
        <taxon>Fungi</taxon>
        <taxon>Dikarya</taxon>
        <taxon>Ascomycota</taxon>
        <taxon>Pezizomycotina</taxon>
        <taxon>Eurotiomycetes</taxon>
        <taxon>Chaetothyriomycetidae</taxon>
        <taxon>Chaetothyriales</taxon>
        <taxon>Herpotrichiellaceae</taxon>
        <taxon>Exophiala</taxon>
    </lineage>
</organism>
<sequence>MALPDHSADTSCIPDVLIPFLQIIEVDPRPLVVMTCGIAGAGKSTLAKAIASNTTTTIPPFTRLSVDTILHAQHGLYKINYPAREYGTHLTNAAATFHSETIRLLQTTPPTNLVLDRSFYAKEDRDEYRALAEQAGARVVLVYLKASREVLWRRICARKARAETEGRDADSAFDVGEELLDTYLRGWEAPVGESEVVIVVT</sequence>
<reference evidence="1 2" key="1">
    <citation type="submission" date="2023-08" db="EMBL/GenBank/DDBJ databases">
        <title>Black Yeasts Isolated from many extreme environments.</title>
        <authorList>
            <person name="Coleine C."/>
            <person name="Stajich J.E."/>
            <person name="Selbmann L."/>
        </authorList>
    </citation>
    <scope>NUCLEOTIDE SEQUENCE [LARGE SCALE GENOMIC DNA]</scope>
    <source>
        <strain evidence="1 2">CCFEE 5792</strain>
    </source>
</reference>
<gene>
    <name evidence="1" type="ORF">LTR84_007700</name>
</gene>
<dbReference type="Proteomes" id="UP001358417">
    <property type="component" value="Unassembled WGS sequence"/>
</dbReference>
<dbReference type="SUPFAM" id="SSF52540">
    <property type="entry name" value="P-loop containing nucleoside triphosphate hydrolases"/>
    <property type="match status" value="1"/>
</dbReference>
<evidence type="ECO:0000313" key="2">
    <source>
        <dbReference type="Proteomes" id="UP001358417"/>
    </source>
</evidence>
<dbReference type="InterPro" id="IPR027417">
    <property type="entry name" value="P-loop_NTPase"/>
</dbReference>
<dbReference type="Pfam" id="PF13671">
    <property type="entry name" value="AAA_33"/>
    <property type="match status" value="1"/>
</dbReference>
<proteinExistence type="predicted"/>
<name>A0AAV9NKU1_9EURO</name>
<protein>
    <recommendedName>
        <fullName evidence="3">Zeta toxin domain-containing protein</fullName>
    </recommendedName>
</protein>
<dbReference type="AlphaFoldDB" id="A0AAV9NKU1"/>
<dbReference type="Gene3D" id="3.40.50.300">
    <property type="entry name" value="P-loop containing nucleotide triphosphate hydrolases"/>
    <property type="match status" value="1"/>
</dbReference>